<dbReference type="STRING" id="376730.SAMN04487906_3295"/>
<comment type="caution">
    <text evidence="7">The sequence shown here is derived from an EMBL/GenBank/DDBJ whole genome shotgun (WGS) entry which is preliminary data.</text>
</comment>
<keyword evidence="8" id="KW-1185">Reference proteome</keyword>
<dbReference type="InterPro" id="IPR022655">
    <property type="entry name" value="DUF1553"/>
</dbReference>
<evidence type="ECO:0000256" key="3">
    <source>
        <dbReference type="ARBA" id="ARBA00023004"/>
    </source>
</evidence>
<keyword evidence="2 4" id="KW-0479">Metal-binding</keyword>
<sequence>MSIIKGLHIRTVIVLLFVTLAIVVTYNLVKPEQVVSFSSDIKPILNKHCISCHGGVKKNGGFSLLFEEEAFAKTESGIPAIIPGDAKNSSFIKRLHESDPELRMPYKRPALSKEEITLLTKWIDQGAKWGAHWAYSAPQEVEIPKHQETANVIDGSNIRPVNEIDHFILTKLEEQNIQPNALADSTTLIRRLSLDITGLPPSESLFKQWTTNKLSYSALTDSLLSKNTYGEKWASWWLDLARYADSKGYEKDNGRTMWRYRDWVINAFNENMPFDQFTVEQLAGDLLDEPTTDQMIATAFHRNTMNNDEGGTDDEEFRVAAVMDRVNTTFDVWQSTTMACVQCHSHPYDPFKHEEYYGIMGFFNNTRDEDTPGDEPVIKFYNDDQRDKIDKVNQWIEKHGNQQLAKSYKNFLLFNEPIYQGHLAEDFTNGELQDTKWLSLWDNGSCYLKDIYTQGSSYIYLNYWTNNNGTKIIIREKDKNGQILSSFTLNKTNGRTIDRFPLKSIDYKTDLYIEAHNSSLGPQQGTSSIVWFGFLEDLPGKQESGYAQIDDSFLSLLNTRTPTLPIMLDNPSYMARENRFFERGNWLLKGDTVKPHTPPALNEWNPDWPNTRLGLSKWLVSKQNPLTARTVVNRIWHQLFGRGIVSTLEDMGTQSEPPSHRALLDWLAFRLMNEHDWQLKPLIKDIVMSRTYRQSSKSNAALYNTDPENKFYARGPRHRLSAEQVRDQALMVSGLISYKMGGPSVMPPQPDGIWQTVYSGAKWTESKGEDKYRRGIYTYLKRTSPYPSFISFDAGSREVCTIRRTITNTPLQALVTLNDPVYLEASFYLAEQMLEKEDIREAIAYGYRRAMFTDISETKISELEKLYDEAFTEFNNDSDRTKDFLSYDATPTAKEAAMTVVAGAIMNLDEFLTKS</sequence>
<dbReference type="PANTHER" id="PTHR35889">
    <property type="entry name" value="CYCLOINULO-OLIGOSACCHARIDE FRUCTANOTRANSFERASE-RELATED"/>
    <property type="match status" value="1"/>
</dbReference>
<dbReference type="InterPro" id="IPR009056">
    <property type="entry name" value="Cyt_c-like_dom"/>
</dbReference>
<feature type="domain" description="Cytochrome c" evidence="6">
    <location>
        <begin position="36"/>
        <end position="127"/>
    </location>
</feature>
<dbReference type="eggNOG" id="COG2010">
    <property type="taxonomic scope" value="Bacteria"/>
</dbReference>
<feature type="transmembrane region" description="Helical" evidence="5">
    <location>
        <begin position="12"/>
        <end position="29"/>
    </location>
</feature>
<gene>
    <name evidence="7" type="ORF">P278_33490</name>
</gene>
<dbReference type="InterPro" id="IPR011429">
    <property type="entry name" value="Cyt_c_Planctomycete-type"/>
</dbReference>
<evidence type="ECO:0000256" key="4">
    <source>
        <dbReference type="PROSITE-ProRule" id="PRU00433"/>
    </source>
</evidence>
<dbReference type="RefSeq" id="WP_051413634.1">
    <property type="nucleotide sequence ID" value="NZ_AYXY01000031.1"/>
</dbReference>
<reference evidence="7 8" key="2">
    <citation type="journal article" date="2016" name="Genome Announc.">
        <title>Draft Genome Sequence of Zhouia amylolytica AD3, Isolated from Tidal Flat Sediment.</title>
        <authorList>
            <person name="Jia B."/>
            <person name="Jin H.M."/>
            <person name="Lee H.J."/>
            <person name="Jeon C.O."/>
        </authorList>
    </citation>
    <scope>NUCLEOTIDE SEQUENCE [LARGE SCALE GENOMIC DNA]</scope>
    <source>
        <strain evidence="7 8">AD3</strain>
    </source>
</reference>
<evidence type="ECO:0000313" key="8">
    <source>
        <dbReference type="Proteomes" id="UP000018850"/>
    </source>
</evidence>
<dbReference type="PANTHER" id="PTHR35889:SF3">
    <property type="entry name" value="F-BOX DOMAIN-CONTAINING PROTEIN"/>
    <property type="match status" value="1"/>
</dbReference>
<evidence type="ECO:0000313" key="7">
    <source>
        <dbReference type="EMBL" id="ETN93938.1"/>
    </source>
</evidence>
<name>W2UIU6_9FLAO</name>
<keyword evidence="1 4" id="KW-0349">Heme</keyword>
<dbReference type="GO" id="GO:0046872">
    <property type="term" value="F:metal ion binding"/>
    <property type="evidence" value="ECO:0007669"/>
    <property type="project" value="UniProtKB-KW"/>
</dbReference>
<dbReference type="SUPFAM" id="SSF46626">
    <property type="entry name" value="Cytochrome c"/>
    <property type="match status" value="1"/>
</dbReference>
<dbReference type="Pfam" id="PF07635">
    <property type="entry name" value="PSCyt1"/>
    <property type="match status" value="1"/>
</dbReference>
<dbReference type="PROSITE" id="PS51007">
    <property type="entry name" value="CYTC"/>
    <property type="match status" value="1"/>
</dbReference>
<evidence type="ECO:0000256" key="1">
    <source>
        <dbReference type="ARBA" id="ARBA00022617"/>
    </source>
</evidence>
<dbReference type="Pfam" id="PF07587">
    <property type="entry name" value="PSD1"/>
    <property type="match status" value="1"/>
</dbReference>
<dbReference type="Proteomes" id="UP000018850">
    <property type="component" value="Unassembled WGS sequence"/>
</dbReference>
<dbReference type="InterPro" id="IPR011444">
    <property type="entry name" value="DUF1549"/>
</dbReference>
<reference evidence="8" key="1">
    <citation type="submission" date="2013-11" db="EMBL/GenBank/DDBJ databases">
        <title>Draft genome sequence from a member of Zhouia, isolated tidal flat.</title>
        <authorList>
            <person name="Jin H."/>
            <person name="Jeon C.O."/>
        </authorList>
    </citation>
    <scope>NUCLEOTIDE SEQUENCE [LARGE SCALE GENOMIC DNA]</scope>
    <source>
        <strain evidence="8">AD3</strain>
    </source>
</reference>
<evidence type="ECO:0000259" key="6">
    <source>
        <dbReference type="PROSITE" id="PS51007"/>
    </source>
</evidence>
<keyword evidence="5" id="KW-0472">Membrane</keyword>
<dbReference type="Pfam" id="PF07583">
    <property type="entry name" value="PSCyt2"/>
    <property type="match status" value="1"/>
</dbReference>
<accession>W2UIU6</accession>
<keyword evidence="5" id="KW-1133">Transmembrane helix</keyword>
<dbReference type="AlphaFoldDB" id="W2UIU6"/>
<dbReference type="GO" id="GO:0020037">
    <property type="term" value="F:heme binding"/>
    <property type="evidence" value="ECO:0007669"/>
    <property type="project" value="InterPro"/>
</dbReference>
<keyword evidence="5" id="KW-0812">Transmembrane</keyword>
<dbReference type="GO" id="GO:0009055">
    <property type="term" value="F:electron transfer activity"/>
    <property type="evidence" value="ECO:0007669"/>
    <property type="project" value="InterPro"/>
</dbReference>
<evidence type="ECO:0000256" key="2">
    <source>
        <dbReference type="ARBA" id="ARBA00022723"/>
    </source>
</evidence>
<dbReference type="EMBL" id="AYXY01000031">
    <property type="protein sequence ID" value="ETN93938.1"/>
    <property type="molecule type" value="Genomic_DNA"/>
</dbReference>
<keyword evidence="3 4" id="KW-0408">Iron</keyword>
<organism evidence="7 8">
    <name type="scientific">Zhouia amylolytica AD3</name>
    <dbReference type="NCBI Taxonomy" id="1286632"/>
    <lineage>
        <taxon>Bacteria</taxon>
        <taxon>Pseudomonadati</taxon>
        <taxon>Bacteroidota</taxon>
        <taxon>Flavobacteriia</taxon>
        <taxon>Flavobacteriales</taxon>
        <taxon>Flavobacteriaceae</taxon>
        <taxon>Zhouia</taxon>
    </lineage>
</organism>
<dbReference type="PATRIC" id="fig|1286632.3.peg.3339"/>
<dbReference type="InterPro" id="IPR036909">
    <property type="entry name" value="Cyt_c-like_dom_sf"/>
</dbReference>
<proteinExistence type="predicted"/>
<protein>
    <recommendedName>
        <fullName evidence="6">Cytochrome c domain-containing protein</fullName>
    </recommendedName>
</protein>
<evidence type="ECO:0000256" key="5">
    <source>
        <dbReference type="SAM" id="Phobius"/>
    </source>
</evidence>